<evidence type="ECO:0000256" key="3">
    <source>
        <dbReference type="ARBA" id="ARBA00022679"/>
    </source>
</evidence>
<dbReference type="EMBL" id="AODF01000028">
    <property type="protein sequence ID" value="EUJ28507.1"/>
    <property type="molecule type" value="Genomic_DNA"/>
</dbReference>
<dbReference type="InterPro" id="IPR014048">
    <property type="entry name" value="MethylDNA_cys_MeTrfase_DNA-bd"/>
</dbReference>
<protein>
    <submittedName>
        <fullName evidence="8">Methylated-DNA--protein-cysteine methyltransferase</fullName>
    </submittedName>
</protein>
<dbReference type="PROSITE" id="PS01124">
    <property type="entry name" value="HTH_ARAC_FAMILY_2"/>
    <property type="match status" value="1"/>
</dbReference>
<dbReference type="Pfam" id="PF12833">
    <property type="entry name" value="HTH_18"/>
    <property type="match status" value="1"/>
</dbReference>
<keyword evidence="9" id="KW-1185">Reference proteome</keyword>
<evidence type="ECO:0000313" key="9">
    <source>
        <dbReference type="Proteomes" id="UP000019249"/>
    </source>
</evidence>
<dbReference type="InterPro" id="IPR036631">
    <property type="entry name" value="MGMT_N_sf"/>
</dbReference>
<dbReference type="Gene3D" id="1.10.10.10">
    <property type="entry name" value="Winged helix-like DNA-binding domain superfamily/Winged helix DNA-binding domain"/>
    <property type="match status" value="1"/>
</dbReference>
<dbReference type="InterPro" id="IPR036217">
    <property type="entry name" value="MethylDNA_cys_MeTrfase_DNAb"/>
</dbReference>
<proteinExistence type="predicted"/>
<dbReference type="Pfam" id="PF02870">
    <property type="entry name" value="Methyltransf_1N"/>
    <property type="match status" value="1"/>
</dbReference>
<dbReference type="GO" id="GO:0032259">
    <property type="term" value="P:methylation"/>
    <property type="evidence" value="ECO:0007669"/>
    <property type="project" value="UniProtKB-KW"/>
</dbReference>
<sequence length="228" mass="25675">MTFVQYARSRRMGLAFKEILAGKKVIDQQVSFGYESSSAFNDAFTKIMGNPPKHTDVTLMSAKVIATPIGRMLSLTDGERLYLLEFMDRRGLEREIEKLRIRYNARILFGETKLAVKLEEELEEYFHGARSTFTIPLQIAGTSFQEQVWQVLKEIPPGETWSYQDIANKLGNSKLVRAIGNANGRNQIAILIPCHRVIKTNGEIGGYGGGVSRKKYLLELEAVNVDAK</sequence>
<dbReference type="InterPro" id="IPR001497">
    <property type="entry name" value="MethylDNA_cys_MeTrfase_AS"/>
</dbReference>
<dbReference type="NCBIfam" id="TIGR00589">
    <property type="entry name" value="ogt"/>
    <property type="match status" value="1"/>
</dbReference>
<keyword evidence="4" id="KW-0227">DNA damage</keyword>
<dbReference type="Proteomes" id="UP000019249">
    <property type="component" value="Unassembled WGS sequence"/>
</dbReference>
<comment type="catalytic activity">
    <reaction evidence="1">
        <text>a 4-O-methyl-thymidine in DNA + L-cysteinyl-[protein] = a thymidine in DNA + S-methyl-L-cysteinyl-[protein]</text>
        <dbReference type="Rhea" id="RHEA:53428"/>
        <dbReference type="Rhea" id="RHEA-COMP:10131"/>
        <dbReference type="Rhea" id="RHEA-COMP:10132"/>
        <dbReference type="Rhea" id="RHEA-COMP:13555"/>
        <dbReference type="Rhea" id="RHEA-COMP:13556"/>
        <dbReference type="ChEBI" id="CHEBI:29950"/>
        <dbReference type="ChEBI" id="CHEBI:82612"/>
        <dbReference type="ChEBI" id="CHEBI:137386"/>
        <dbReference type="ChEBI" id="CHEBI:137387"/>
        <dbReference type="EC" id="2.1.1.63"/>
    </reaction>
</comment>
<dbReference type="PROSITE" id="PS00374">
    <property type="entry name" value="MGMT"/>
    <property type="match status" value="1"/>
</dbReference>
<evidence type="ECO:0000313" key="8">
    <source>
        <dbReference type="EMBL" id="EUJ28507.1"/>
    </source>
</evidence>
<gene>
    <name evidence="8" type="ORF">MFLO_12226</name>
</gene>
<evidence type="ECO:0000259" key="7">
    <source>
        <dbReference type="PROSITE" id="PS01124"/>
    </source>
</evidence>
<evidence type="ECO:0000256" key="5">
    <source>
        <dbReference type="ARBA" id="ARBA00023204"/>
    </source>
</evidence>
<comment type="catalytic activity">
    <reaction evidence="6">
        <text>a 6-O-methyl-2'-deoxyguanosine in DNA + L-cysteinyl-[protein] = S-methyl-L-cysteinyl-[protein] + a 2'-deoxyguanosine in DNA</text>
        <dbReference type="Rhea" id="RHEA:24000"/>
        <dbReference type="Rhea" id="RHEA-COMP:10131"/>
        <dbReference type="Rhea" id="RHEA-COMP:10132"/>
        <dbReference type="Rhea" id="RHEA-COMP:11367"/>
        <dbReference type="Rhea" id="RHEA-COMP:11368"/>
        <dbReference type="ChEBI" id="CHEBI:29950"/>
        <dbReference type="ChEBI" id="CHEBI:82612"/>
        <dbReference type="ChEBI" id="CHEBI:85445"/>
        <dbReference type="ChEBI" id="CHEBI:85448"/>
        <dbReference type="EC" id="2.1.1.63"/>
    </reaction>
</comment>
<keyword evidence="2 8" id="KW-0489">Methyltransferase</keyword>
<dbReference type="SUPFAM" id="SSF53155">
    <property type="entry name" value="Methylated DNA-protein cysteine methyltransferase domain"/>
    <property type="match status" value="1"/>
</dbReference>
<reference evidence="8 9" key="1">
    <citation type="journal article" date="2014" name="Int. J. Syst. Evol. Microbiol.">
        <title>Listeria floridensis sp. nov., Listeria aquatica sp. nov., Listeria cornellensis sp. nov., Listeria riparia sp. nov. and Listeria grandensis sp. nov., from agricultural and natural environments.</title>
        <authorList>
            <person name="den Bakker H.C."/>
            <person name="Warchocki S."/>
            <person name="Wright E.M."/>
            <person name="Allred A.F."/>
            <person name="Ahlstrom C."/>
            <person name="Manuel C.S."/>
            <person name="Stasiewicz M.J."/>
            <person name="Burrell A."/>
            <person name="Roof S."/>
            <person name="Strawn L."/>
            <person name="Fortes E.D."/>
            <person name="Nightingale K.K."/>
            <person name="Kephart D."/>
            <person name="Wiedmann M."/>
        </authorList>
    </citation>
    <scope>NUCLEOTIDE SEQUENCE [LARGE SCALE GENOMIC DNA]</scope>
    <source>
        <strain evidence="8 9">FSL S10-1187</strain>
    </source>
</reference>
<organism evidence="8 9">
    <name type="scientific">Listeria floridensis FSL S10-1187</name>
    <dbReference type="NCBI Taxonomy" id="1265817"/>
    <lineage>
        <taxon>Bacteria</taxon>
        <taxon>Bacillati</taxon>
        <taxon>Bacillota</taxon>
        <taxon>Bacilli</taxon>
        <taxon>Bacillales</taxon>
        <taxon>Listeriaceae</taxon>
        <taxon>Listeria</taxon>
    </lineage>
</organism>
<dbReference type="Pfam" id="PF01035">
    <property type="entry name" value="DNA_binding_1"/>
    <property type="match status" value="1"/>
</dbReference>
<evidence type="ECO:0000256" key="2">
    <source>
        <dbReference type="ARBA" id="ARBA00022603"/>
    </source>
</evidence>
<dbReference type="GO" id="GO:0008168">
    <property type="term" value="F:methyltransferase activity"/>
    <property type="evidence" value="ECO:0007669"/>
    <property type="project" value="UniProtKB-KW"/>
</dbReference>
<evidence type="ECO:0000256" key="4">
    <source>
        <dbReference type="ARBA" id="ARBA00022763"/>
    </source>
</evidence>
<evidence type="ECO:0000256" key="1">
    <source>
        <dbReference type="ARBA" id="ARBA00001286"/>
    </source>
</evidence>
<dbReference type="PANTHER" id="PTHR10815:SF5">
    <property type="entry name" value="METHYLATED-DNA--PROTEIN-CYSTEINE METHYLTRANSFERASE"/>
    <property type="match status" value="1"/>
</dbReference>
<keyword evidence="3" id="KW-0808">Transferase</keyword>
<dbReference type="PANTHER" id="PTHR10815">
    <property type="entry name" value="METHYLATED-DNA--PROTEIN-CYSTEINE METHYLTRANSFERASE"/>
    <property type="match status" value="1"/>
</dbReference>
<comment type="caution">
    <text evidence="8">The sequence shown here is derived from an EMBL/GenBank/DDBJ whole genome shotgun (WGS) entry which is preliminary data.</text>
</comment>
<keyword evidence="5" id="KW-0234">DNA repair</keyword>
<dbReference type="InterPro" id="IPR018060">
    <property type="entry name" value="HTH_AraC"/>
</dbReference>
<feature type="domain" description="HTH araC/xylS-type" evidence="7">
    <location>
        <begin position="1"/>
        <end position="58"/>
    </location>
</feature>
<dbReference type="SUPFAM" id="SSF46767">
    <property type="entry name" value="Methylated DNA-protein cysteine methyltransferase, C-terminal domain"/>
    <property type="match status" value="1"/>
</dbReference>
<dbReference type="InterPro" id="IPR008332">
    <property type="entry name" value="MethylG_MeTrfase_N"/>
</dbReference>
<evidence type="ECO:0000256" key="6">
    <source>
        <dbReference type="ARBA" id="ARBA00049348"/>
    </source>
</evidence>
<accession>A0ABP3AVV9</accession>
<dbReference type="Gene3D" id="3.30.160.70">
    <property type="entry name" value="Methylated DNA-protein cysteine methyltransferase domain"/>
    <property type="match status" value="1"/>
</dbReference>
<name>A0ABP3AVV9_9LIST</name>
<dbReference type="InterPro" id="IPR036388">
    <property type="entry name" value="WH-like_DNA-bd_sf"/>
</dbReference>
<dbReference type="CDD" id="cd06445">
    <property type="entry name" value="ATase"/>
    <property type="match status" value="1"/>
</dbReference>